<evidence type="ECO:0000256" key="1">
    <source>
        <dbReference type="ARBA" id="ARBA00004651"/>
    </source>
</evidence>
<dbReference type="KEGG" id="gta:BCM27_04735"/>
<dbReference type="InterPro" id="IPR011701">
    <property type="entry name" value="MFS"/>
</dbReference>
<organism evidence="7 8">
    <name type="scientific">Gordonia terrae</name>
    <dbReference type="NCBI Taxonomy" id="2055"/>
    <lineage>
        <taxon>Bacteria</taxon>
        <taxon>Bacillati</taxon>
        <taxon>Actinomycetota</taxon>
        <taxon>Actinomycetes</taxon>
        <taxon>Mycobacteriales</taxon>
        <taxon>Gordoniaceae</taxon>
        <taxon>Gordonia</taxon>
    </lineage>
</organism>
<feature type="transmembrane region" description="Helical" evidence="5">
    <location>
        <begin position="306"/>
        <end position="324"/>
    </location>
</feature>
<dbReference type="GO" id="GO:0005886">
    <property type="term" value="C:plasma membrane"/>
    <property type="evidence" value="ECO:0007669"/>
    <property type="project" value="UniProtKB-SubCell"/>
</dbReference>
<dbReference type="InterPro" id="IPR020846">
    <property type="entry name" value="MFS_dom"/>
</dbReference>
<feature type="transmembrane region" description="Helical" evidence="5">
    <location>
        <begin position="15"/>
        <end position="41"/>
    </location>
</feature>
<feature type="transmembrane region" description="Helical" evidence="5">
    <location>
        <begin position="448"/>
        <end position="469"/>
    </location>
</feature>
<feature type="transmembrane region" description="Helical" evidence="5">
    <location>
        <begin position="226"/>
        <end position="248"/>
    </location>
</feature>
<feature type="transmembrane region" description="Helical" evidence="5">
    <location>
        <begin position="368"/>
        <end position="389"/>
    </location>
</feature>
<dbReference type="PROSITE" id="PS50850">
    <property type="entry name" value="MFS"/>
    <property type="match status" value="1"/>
</dbReference>
<feature type="transmembrane region" description="Helical" evidence="5">
    <location>
        <begin position="53"/>
        <end position="71"/>
    </location>
</feature>
<dbReference type="RefSeq" id="WP_004023223.1">
    <property type="nucleotide sequence ID" value="NZ_CABEIC010000002.1"/>
</dbReference>
<dbReference type="Gene3D" id="1.20.1250.20">
    <property type="entry name" value="MFS general substrate transporter like domains"/>
    <property type="match status" value="1"/>
</dbReference>
<reference evidence="7 8" key="1">
    <citation type="submission" date="2018-05" db="EMBL/GenBank/DDBJ databases">
        <title>Complete genome sequence of Gordonia terrae NRRL B-16283.</title>
        <authorList>
            <person name="Garlena R.A."/>
            <person name="Russell D.A."/>
            <person name="Hatfull G.F."/>
        </authorList>
    </citation>
    <scope>NUCLEOTIDE SEQUENCE [LARGE SCALE GENOMIC DNA]</scope>
    <source>
        <strain evidence="7 8">NRRL B-16283</strain>
    </source>
</reference>
<keyword evidence="4 5" id="KW-0472">Membrane</keyword>
<accession>A0AAD0NX82</accession>
<evidence type="ECO:0000313" key="8">
    <source>
        <dbReference type="Proteomes" id="UP000247118"/>
    </source>
</evidence>
<dbReference type="GeneID" id="32687051"/>
<gene>
    <name evidence="7" type="ORF">DLJ61_04775</name>
</gene>
<evidence type="ECO:0000259" key="6">
    <source>
        <dbReference type="PROSITE" id="PS50850"/>
    </source>
</evidence>
<keyword evidence="2 5" id="KW-0812">Transmembrane</keyword>
<dbReference type="Pfam" id="PF07690">
    <property type="entry name" value="MFS_1"/>
    <property type="match status" value="1"/>
</dbReference>
<dbReference type="PANTHER" id="PTHR42718">
    <property type="entry name" value="MAJOR FACILITATOR SUPERFAMILY MULTIDRUG TRANSPORTER MFSC"/>
    <property type="match status" value="1"/>
</dbReference>
<feature type="transmembrane region" description="Helical" evidence="5">
    <location>
        <begin position="83"/>
        <end position="102"/>
    </location>
</feature>
<feature type="transmembrane region" description="Helical" evidence="5">
    <location>
        <begin position="336"/>
        <end position="362"/>
    </location>
</feature>
<keyword evidence="3 5" id="KW-1133">Transmembrane helix</keyword>
<protein>
    <submittedName>
        <fullName evidence="7">MFS transporter</fullName>
    </submittedName>
</protein>
<dbReference type="SUPFAM" id="SSF103473">
    <property type="entry name" value="MFS general substrate transporter"/>
    <property type="match status" value="1"/>
</dbReference>
<dbReference type="Gene3D" id="1.20.1720.10">
    <property type="entry name" value="Multidrug resistance protein D"/>
    <property type="match status" value="1"/>
</dbReference>
<dbReference type="PANTHER" id="PTHR42718:SF35">
    <property type="entry name" value="BLL0718 PROTEIN"/>
    <property type="match status" value="1"/>
</dbReference>
<dbReference type="GO" id="GO:0022857">
    <property type="term" value="F:transmembrane transporter activity"/>
    <property type="evidence" value="ECO:0007669"/>
    <property type="project" value="InterPro"/>
</dbReference>
<feature type="transmembrane region" description="Helical" evidence="5">
    <location>
        <begin position="410"/>
        <end position="428"/>
    </location>
</feature>
<feature type="transmembrane region" description="Helical" evidence="5">
    <location>
        <begin position="268"/>
        <end position="286"/>
    </location>
</feature>
<feature type="transmembrane region" description="Helical" evidence="5">
    <location>
        <begin position="140"/>
        <end position="166"/>
    </location>
</feature>
<dbReference type="InterPro" id="IPR036259">
    <property type="entry name" value="MFS_trans_sf"/>
</dbReference>
<sequence>MSESRGGGGDASKTMFGVVVLCVAGIAMSLTQTLIVPLIPMLPVMLGTTASNASWAVTVTMAVGAVATPIAGRVADMVGKRRVLLFCVGGVAVGSLVCAVAPGLTVFLVGRALQGLGVAFVAVGISIMRDFVPAHRLGTAVGMMSSSLAVGGALGLPFSAFVAQTFGWRELFWISVAGSVACFVGIVALIKVIGNRTGGRFDLFGAIGLSVILLTLLLPLSKGPEWGWTSSLTLSMFGLSAATFVVWVNYERRKRNPLLDLRIATLRAVMLGNVIGLMNAFAFYGMELVPIQMLMAPASTENGLGVSMLSAGLLMAPTGLAAFVSSNVGARLGRSLGVRVTLVIASLIAIVGLCALLVALLVGWAFPIVFLVVITCLIGTSTGMSYATLPTLIMEATPVEQTGEANGLNALMRIVGLAAAAAVTGMILANNVTEVAGGDMTAPSTAGFTWAVVVSLGAVVVSVVAALCLPRSARTAEPRHA</sequence>
<feature type="transmembrane region" description="Helical" evidence="5">
    <location>
        <begin position="201"/>
        <end position="220"/>
    </location>
</feature>
<proteinExistence type="predicted"/>
<evidence type="ECO:0000256" key="2">
    <source>
        <dbReference type="ARBA" id="ARBA00022692"/>
    </source>
</evidence>
<evidence type="ECO:0000256" key="3">
    <source>
        <dbReference type="ARBA" id="ARBA00022989"/>
    </source>
</evidence>
<feature type="domain" description="Major facilitator superfamily (MFS) profile" evidence="6">
    <location>
        <begin position="17"/>
        <end position="474"/>
    </location>
</feature>
<feature type="transmembrane region" description="Helical" evidence="5">
    <location>
        <begin position="172"/>
        <end position="194"/>
    </location>
</feature>
<dbReference type="AlphaFoldDB" id="A0AAD0NX82"/>
<evidence type="ECO:0000256" key="5">
    <source>
        <dbReference type="SAM" id="Phobius"/>
    </source>
</evidence>
<name>A0AAD0NX82_9ACTN</name>
<dbReference type="Proteomes" id="UP000247118">
    <property type="component" value="Chromosome"/>
</dbReference>
<evidence type="ECO:0000256" key="4">
    <source>
        <dbReference type="ARBA" id="ARBA00023136"/>
    </source>
</evidence>
<feature type="transmembrane region" description="Helical" evidence="5">
    <location>
        <begin position="108"/>
        <end position="128"/>
    </location>
</feature>
<comment type="subcellular location">
    <subcellularLocation>
        <location evidence="1">Cell membrane</location>
        <topology evidence="1">Multi-pass membrane protein</topology>
    </subcellularLocation>
</comment>
<dbReference type="EMBL" id="CP029604">
    <property type="protein sequence ID" value="AWO82945.1"/>
    <property type="molecule type" value="Genomic_DNA"/>
</dbReference>
<evidence type="ECO:0000313" key="7">
    <source>
        <dbReference type="EMBL" id="AWO82945.1"/>
    </source>
</evidence>